<keyword evidence="3" id="KW-0804">Transcription</keyword>
<comment type="caution">
    <text evidence="5">The sequence shown here is derived from an EMBL/GenBank/DDBJ whole genome shotgun (WGS) entry which is preliminary data.</text>
</comment>
<dbReference type="SUPFAM" id="SSF50104">
    <property type="entry name" value="Translation proteins SH3-like domain"/>
    <property type="match status" value="1"/>
</dbReference>
<evidence type="ECO:0000313" key="5">
    <source>
        <dbReference type="EMBL" id="MCI2240744.1"/>
    </source>
</evidence>
<dbReference type="Gene3D" id="2.30.30.30">
    <property type="match status" value="1"/>
</dbReference>
<evidence type="ECO:0000259" key="4">
    <source>
        <dbReference type="SMART" id="SM00738"/>
    </source>
</evidence>
<evidence type="ECO:0000256" key="3">
    <source>
        <dbReference type="ARBA" id="ARBA00023163"/>
    </source>
</evidence>
<evidence type="ECO:0000256" key="1">
    <source>
        <dbReference type="ARBA" id="ARBA00022814"/>
    </source>
</evidence>
<dbReference type="InterPro" id="IPR008991">
    <property type="entry name" value="Translation_prot_SH3-like_sf"/>
</dbReference>
<protein>
    <submittedName>
        <fullName evidence="5">Antiterminator LoaP</fullName>
    </submittedName>
</protein>
<dbReference type="RefSeq" id="WP_242162296.1">
    <property type="nucleotide sequence ID" value="NZ_JAJMLW010000001.1"/>
</dbReference>
<dbReference type="PANTHER" id="PTHR30265">
    <property type="entry name" value="RHO-INTERACTING TRANSCRIPTION TERMINATION FACTOR NUSG"/>
    <property type="match status" value="1"/>
</dbReference>
<dbReference type="Proteomes" id="UP001430755">
    <property type="component" value="Unassembled WGS sequence"/>
</dbReference>
<dbReference type="PANTHER" id="PTHR30265:SF4">
    <property type="entry name" value="KOW MOTIF FAMILY PROTEIN, EXPRESSED"/>
    <property type="match status" value="1"/>
</dbReference>
<keyword evidence="1" id="KW-0889">Transcription antitermination</keyword>
<feature type="domain" description="NusG-like N-terminal" evidence="4">
    <location>
        <begin position="1"/>
        <end position="103"/>
    </location>
</feature>
<organism evidence="5 6">
    <name type="scientific">Adlercreutzia faecimuris</name>
    <dbReference type="NCBI Taxonomy" id="2897341"/>
    <lineage>
        <taxon>Bacteria</taxon>
        <taxon>Bacillati</taxon>
        <taxon>Actinomycetota</taxon>
        <taxon>Coriobacteriia</taxon>
        <taxon>Eggerthellales</taxon>
        <taxon>Eggerthellaceae</taxon>
        <taxon>Adlercreutzia</taxon>
    </lineage>
</organism>
<dbReference type="CDD" id="cd09889">
    <property type="entry name" value="NGN_Bact_2"/>
    <property type="match status" value="1"/>
</dbReference>
<dbReference type="InterPro" id="IPR014722">
    <property type="entry name" value="Rib_uL2_dom2"/>
</dbReference>
<dbReference type="InterPro" id="IPR006645">
    <property type="entry name" value="NGN-like_dom"/>
</dbReference>
<dbReference type="NCBIfam" id="NF033641">
    <property type="entry name" value="antiterm_LoaP"/>
    <property type="match status" value="1"/>
</dbReference>
<dbReference type="SUPFAM" id="SSF82679">
    <property type="entry name" value="N-utilization substance G protein NusG, N-terminal domain"/>
    <property type="match status" value="1"/>
</dbReference>
<dbReference type="InterPro" id="IPR047663">
    <property type="entry name" value="Transcription_antiterm_LoaP"/>
</dbReference>
<name>A0ABS9WD60_9ACTN</name>
<keyword evidence="6" id="KW-1185">Reference proteome</keyword>
<dbReference type="SMART" id="SM00738">
    <property type="entry name" value="NGN"/>
    <property type="match status" value="1"/>
</dbReference>
<accession>A0ABS9WD60</accession>
<keyword evidence="2" id="KW-0805">Transcription regulation</keyword>
<dbReference type="InterPro" id="IPR043425">
    <property type="entry name" value="NusG-like"/>
</dbReference>
<evidence type="ECO:0000313" key="6">
    <source>
        <dbReference type="Proteomes" id="UP001430755"/>
    </source>
</evidence>
<evidence type="ECO:0000256" key="2">
    <source>
        <dbReference type="ARBA" id="ARBA00023015"/>
    </source>
</evidence>
<dbReference type="CDD" id="cd06091">
    <property type="entry name" value="KOW_NusG"/>
    <property type="match status" value="1"/>
</dbReference>
<sequence length="170" mass="19421">MWYVVQVAAGRETNAEAMIRRFVDDGVLQECFVPRYELMKSFRGEWRLCTAKLFPGYVIVVTNDIDALEAELRKVPAFTKLLASGDAFLPLSPEEIDWIAAFTEHGDRVIEMSEGIIEGDQVRITKGPLRHHEAWIKKINRHKRLAYLEIEMFGRTLEAKVGLGIVKKTS</sequence>
<dbReference type="Pfam" id="PF02357">
    <property type="entry name" value="NusG"/>
    <property type="match status" value="1"/>
</dbReference>
<proteinExistence type="predicted"/>
<dbReference type="Gene3D" id="3.30.70.940">
    <property type="entry name" value="NusG, N-terminal domain"/>
    <property type="match status" value="1"/>
</dbReference>
<reference evidence="5" key="1">
    <citation type="submission" date="2021-11" db="EMBL/GenBank/DDBJ databases">
        <title>A Novel Adlercreutzia Species, isolated from a Allomyrina dichotoma larva feces.</title>
        <authorList>
            <person name="Suh M.K."/>
        </authorList>
    </citation>
    <scope>NUCLEOTIDE SEQUENCE</scope>
    <source>
        <strain evidence="5">JBNU-10</strain>
    </source>
</reference>
<dbReference type="EMBL" id="JAJMLW010000001">
    <property type="protein sequence ID" value="MCI2240744.1"/>
    <property type="molecule type" value="Genomic_DNA"/>
</dbReference>
<dbReference type="InterPro" id="IPR036735">
    <property type="entry name" value="NGN_dom_sf"/>
</dbReference>
<gene>
    <name evidence="5" type="primary">loaP</name>
    <name evidence="5" type="ORF">LPT13_00010</name>
</gene>